<dbReference type="Pfam" id="PF20146">
    <property type="entry name" value="NRF"/>
    <property type="match status" value="1"/>
</dbReference>
<sequence>MAHNLKFLLVLILVNFSGSDDPKSNILRLSRPKSTTLRSTSDFKVDDKSDDVKTEVLRDRLLAFSKNNPESDWKTYLKIVNDKNETDGVSDRDLEFSKDKFELNANSIQWLNDIYDPLRWHRIPGKLTPQCLKDMELFINSLRDGKLWAAKMLDASGRYNSQFHFGNGFWLGSSSLCKELNTTDEDGISPINPIISNNELPPYLIKFHVVRIGLSFPRNIEPSTRQIFLGLCLPATCDRISLGSMLRTSVERVERLGNGTHGPHGPKITIVTVKPVPSSDYSVWNDSKLYILGGVGGVIALLMLIATVYDYRRLTEDPDIESTAPGSNNNERASTYVNKNFSDDQQVTVVQDNRNYIGKIQNHRDFHLDDNINKKNRKTKGFWMKCLLSFSPIDNGSKILSTDPAARDNLTCLHGLRVLSLGWVILVHTYLQVFSIAENKTLRTVTERNFMFQTISNATFSVDTFFFISGLLVTILFYRSMGGIKSDSNNFLRSSTTKFFIMVLYRFVRLTPAYLFVLGINELAIKQAQATTVFSPVIIDQVTCEKFWWRNALYLNSLFPRSEMCMLWSWYMANDTQFYVLGILLLLLSVKYFKAVSVAVVLLIVSSWFTTFTVAYSNDYIARIQEPFALFDELYDKPWLRAGPYFIGTITGWMLFKTNCKLHTPGWAKIIGWIISSGIMLAVVYGLYPGNMTVTVSSLYAALGHTAWALAVSFIVVQCCTGSAAIVNSFLSLRLIYPMSRLTYCAYLVHPVIMMITSMQMDGPLHIHNGLVLTVYFGNFVASYLMSFCISLALEAPVVNLLKIAFASNKRSKVSRTTENFPMTPRKFLRLLRFSYGFPNFLMTPRKFLRLLEIFLGVLEIV</sequence>
<dbReference type="InterPro" id="IPR006621">
    <property type="entry name" value="Nose-resist-to-fluoxetine_N"/>
</dbReference>
<feature type="chain" id="PRO_5043596971" description="Nose resistant-to-fluoxetine protein N-terminal domain-containing protein" evidence="2">
    <location>
        <begin position="20"/>
        <end position="862"/>
    </location>
</feature>
<protein>
    <recommendedName>
        <fullName evidence="3">Nose resistant-to-fluoxetine protein N-terminal domain-containing protein</fullName>
    </recommendedName>
</protein>
<feature type="transmembrane region" description="Helical" evidence="1">
    <location>
        <begin position="568"/>
        <end position="588"/>
    </location>
</feature>
<keyword evidence="2" id="KW-0732">Signal</keyword>
<gene>
    <name evidence="4" type="ORF">KQX54_002586</name>
</gene>
<keyword evidence="5" id="KW-1185">Reference proteome</keyword>
<feature type="domain" description="Nose resistant-to-fluoxetine protein N-terminal" evidence="3">
    <location>
        <begin position="128"/>
        <end position="264"/>
    </location>
</feature>
<dbReference type="PANTHER" id="PTHR11161:SF69">
    <property type="entry name" value="NOSE RESISTANT TO FLUOXETINE PROTEIN 6-LIKE PROTEIN"/>
    <property type="match status" value="1"/>
</dbReference>
<evidence type="ECO:0000256" key="2">
    <source>
        <dbReference type="SAM" id="SignalP"/>
    </source>
</evidence>
<dbReference type="AlphaFoldDB" id="A0AAV7ISG1"/>
<keyword evidence="1" id="KW-0812">Transmembrane</keyword>
<dbReference type="PANTHER" id="PTHR11161">
    <property type="entry name" value="O-ACYLTRANSFERASE"/>
    <property type="match status" value="1"/>
</dbReference>
<accession>A0AAV7ISG1</accession>
<dbReference type="GO" id="GO:0016747">
    <property type="term" value="F:acyltransferase activity, transferring groups other than amino-acyl groups"/>
    <property type="evidence" value="ECO:0007669"/>
    <property type="project" value="InterPro"/>
</dbReference>
<evidence type="ECO:0000259" key="3">
    <source>
        <dbReference type="SMART" id="SM00703"/>
    </source>
</evidence>
<name>A0AAV7ISG1_COTGL</name>
<feature type="transmembrane region" description="Helical" evidence="1">
    <location>
        <begin position="781"/>
        <end position="806"/>
    </location>
</feature>
<dbReference type="Pfam" id="PF01757">
    <property type="entry name" value="Acyl_transf_3"/>
    <property type="match status" value="1"/>
</dbReference>
<organism evidence="4 5">
    <name type="scientific">Cotesia glomerata</name>
    <name type="common">Lepidopteran parasitic wasp</name>
    <name type="synonym">Apanteles glomeratus</name>
    <dbReference type="NCBI Taxonomy" id="32391"/>
    <lineage>
        <taxon>Eukaryota</taxon>
        <taxon>Metazoa</taxon>
        <taxon>Ecdysozoa</taxon>
        <taxon>Arthropoda</taxon>
        <taxon>Hexapoda</taxon>
        <taxon>Insecta</taxon>
        <taxon>Pterygota</taxon>
        <taxon>Neoptera</taxon>
        <taxon>Endopterygota</taxon>
        <taxon>Hymenoptera</taxon>
        <taxon>Apocrita</taxon>
        <taxon>Ichneumonoidea</taxon>
        <taxon>Braconidae</taxon>
        <taxon>Microgastrinae</taxon>
        <taxon>Cotesia</taxon>
    </lineage>
</organism>
<feature type="transmembrane region" description="Helical" evidence="1">
    <location>
        <begin position="499"/>
        <end position="520"/>
    </location>
</feature>
<dbReference type="InterPro" id="IPR052728">
    <property type="entry name" value="O2_lipid_transport_reg"/>
</dbReference>
<feature type="transmembrane region" description="Helical" evidence="1">
    <location>
        <begin position="595"/>
        <end position="618"/>
    </location>
</feature>
<keyword evidence="1" id="KW-1133">Transmembrane helix</keyword>
<evidence type="ECO:0000313" key="4">
    <source>
        <dbReference type="EMBL" id="KAH0557271.1"/>
    </source>
</evidence>
<evidence type="ECO:0000313" key="5">
    <source>
        <dbReference type="Proteomes" id="UP000826195"/>
    </source>
</evidence>
<feature type="transmembrane region" description="Helical" evidence="1">
    <location>
        <begin position="289"/>
        <end position="309"/>
    </location>
</feature>
<feature type="transmembrane region" description="Helical" evidence="1">
    <location>
        <begin position="668"/>
        <end position="688"/>
    </location>
</feature>
<reference evidence="4 5" key="1">
    <citation type="journal article" date="2021" name="J. Hered.">
        <title>A chromosome-level genome assembly of the parasitoid wasp, Cotesia glomerata (Hymenoptera: Braconidae).</title>
        <authorList>
            <person name="Pinto B.J."/>
            <person name="Weis J.J."/>
            <person name="Gamble T."/>
            <person name="Ode P.J."/>
            <person name="Paul R."/>
            <person name="Zaspel J.M."/>
        </authorList>
    </citation>
    <scope>NUCLEOTIDE SEQUENCE [LARGE SCALE GENOMIC DNA]</scope>
    <source>
        <strain evidence="4">CgM1</strain>
    </source>
</reference>
<feature type="transmembrane region" description="Helical" evidence="1">
    <location>
        <begin position="742"/>
        <end position="761"/>
    </location>
</feature>
<dbReference type="SMART" id="SM00703">
    <property type="entry name" value="NRF"/>
    <property type="match status" value="1"/>
</dbReference>
<evidence type="ECO:0000256" key="1">
    <source>
        <dbReference type="SAM" id="Phobius"/>
    </source>
</evidence>
<feature type="transmembrane region" description="Helical" evidence="1">
    <location>
        <begin position="638"/>
        <end position="656"/>
    </location>
</feature>
<dbReference type="InterPro" id="IPR002656">
    <property type="entry name" value="Acyl_transf_3_dom"/>
</dbReference>
<keyword evidence="1" id="KW-0472">Membrane</keyword>
<dbReference type="Proteomes" id="UP000826195">
    <property type="component" value="Unassembled WGS sequence"/>
</dbReference>
<feature type="transmembrane region" description="Helical" evidence="1">
    <location>
        <begin position="708"/>
        <end position="730"/>
    </location>
</feature>
<dbReference type="EMBL" id="JAHXZJ010000747">
    <property type="protein sequence ID" value="KAH0557271.1"/>
    <property type="molecule type" value="Genomic_DNA"/>
</dbReference>
<feature type="signal peptide" evidence="2">
    <location>
        <begin position="1"/>
        <end position="19"/>
    </location>
</feature>
<feature type="transmembrane region" description="Helical" evidence="1">
    <location>
        <begin position="416"/>
        <end position="437"/>
    </location>
</feature>
<feature type="transmembrane region" description="Helical" evidence="1">
    <location>
        <begin position="457"/>
        <end position="478"/>
    </location>
</feature>
<proteinExistence type="predicted"/>
<comment type="caution">
    <text evidence="4">The sequence shown here is derived from an EMBL/GenBank/DDBJ whole genome shotgun (WGS) entry which is preliminary data.</text>
</comment>